<proteinExistence type="predicted"/>
<dbReference type="InterPro" id="IPR004360">
    <property type="entry name" value="Glyas_Fos-R_dOase_dom"/>
</dbReference>
<protein>
    <submittedName>
        <fullName evidence="2">Ring-cleaving dioxygenase mhqO</fullName>
        <ecNumber evidence="2">1.13.11.-</ecNumber>
    </submittedName>
</protein>
<gene>
    <name evidence="2" type="primary">mhqO_2</name>
    <name evidence="2" type="ORF">NCTC11432_01815</name>
</gene>
<dbReference type="InterPro" id="IPR037523">
    <property type="entry name" value="VOC_core"/>
</dbReference>
<dbReference type="GO" id="GO:0051213">
    <property type="term" value="F:dioxygenase activity"/>
    <property type="evidence" value="ECO:0007669"/>
    <property type="project" value="UniProtKB-KW"/>
</dbReference>
<evidence type="ECO:0000313" key="2">
    <source>
        <dbReference type="EMBL" id="VEE06779.1"/>
    </source>
</evidence>
<dbReference type="InterPro" id="IPR029068">
    <property type="entry name" value="Glyas_Bleomycin-R_OHBP_Dase"/>
</dbReference>
<dbReference type="STRING" id="525257.HMPREF0204_12644"/>
<dbReference type="KEGG" id="cgle:NCTC11432_01815"/>
<dbReference type="CDD" id="cd08347">
    <property type="entry name" value="PcpA_C_like"/>
    <property type="match status" value="1"/>
</dbReference>
<evidence type="ECO:0000259" key="1">
    <source>
        <dbReference type="PROSITE" id="PS51819"/>
    </source>
</evidence>
<dbReference type="PANTHER" id="PTHR36110">
    <property type="entry name" value="RING-CLEAVING DIOXYGENASE MHQE-RELATED"/>
    <property type="match status" value="1"/>
</dbReference>
<dbReference type="PANTHER" id="PTHR36110:SF2">
    <property type="entry name" value="RING-CLEAVING DIOXYGENASE MHQE-RELATED"/>
    <property type="match status" value="1"/>
</dbReference>
<organism evidence="2 3">
    <name type="scientific">Chryseobacterium gleum</name>
    <name type="common">Flavobacterium gleum</name>
    <dbReference type="NCBI Taxonomy" id="250"/>
    <lineage>
        <taxon>Bacteria</taxon>
        <taxon>Pseudomonadati</taxon>
        <taxon>Bacteroidota</taxon>
        <taxon>Flavobacteriia</taxon>
        <taxon>Flavobacteriales</taxon>
        <taxon>Weeksellaceae</taxon>
        <taxon>Chryseobacterium group</taxon>
        <taxon>Chryseobacterium</taxon>
    </lineage>
</organism>
<reference evidence="2 3" key="1">
    <citation type="submission" date="2018-12" db="EMBL/GenBank/DDBJ databases">
        <authorList>
            <consortium name="Pathogen Informatics"/>
        </authorList>
    </citation>
    <scope>NUCLEOTIDE SEQUENCE [LARGE SCALE GENOMIC DNA]</scope>
    <source>
        <strain evidence="2 3">NCTC11432</strain>
    </source>
</reference>
<dbReference type="EMBL" id="LR134289">
    <property type="protein sequence ID" value="VEE06779.1"/>
    <property type="molecule type" value="Genomic_DNA"/>
</dbReference>
<dbReference type="EC" id="1.13.11.-" evidence="2"/>
<feature type="domain" description="VOC" evidence="1">
    <location>
        <begin position="169"/>
        <end position="288"/>
    </location>
</feature>
<keyword evidence="2" id="KW-0223">Dioxygenase</keyword>
<dbReference type="AlphaFoldDB" id="A0A3S4MPD0"/>
<evidence type="ECO:0000313" key="3">
    <source>
        <dbReference type="Proteomes" id="UP000279227"/>
    </source>
</evidence>
<keyword evidence="2" id="KW-0560">Oxidoreductase</keyword>
<dbReference type="PROSITE" id="PS51819">
    <property type="entry name" value="VOC"/>
    <property type="match status" value="2"/>
</dbReference>
<sequence>MHRISVHCNLASKLKDMDNRILGLHHITAIADNAKRNLDFYTKVLGVRLVKKTVNFDDPGTYHFYFGNENGTPGTILTFFPWEGIGKGTNGSGMATHIGYSVPKGSLEFWKSRLQDFNVNVEEGEIFGEKMISFTDPDGLQLQFIEPSGDDNRKVWTTDDIKNENALKGFHNVTLTLKKADPTIKVLTDILGYDLKKQEGERYRFATDAIDTANLVDIIENDSIPAGRNAAGTNHHIAFRVKDDNVLMEYREKALSAGLSITPKINRDYFYSLYFREPGGVLFEIATDNPGFTVDEPLNELGTNLKLPVQYEGIREKIEGVLPKLS</sequence>
<feature type="domain" description="VOC" evidence="1">
    <location>
        <begin position="23"/>
        <end position="147"/>
    </location>
</feature>
<dbReference type="SUPFAM" id="SSF54593">
    <property type="entry name" value="Glyoxalase/Bleomycin resistance protein/Dihydroxybiphenyl dioxygenase"/>
    <property type="match status" value="1"/>
</dbReference>
<name>A0A3S4MPD0_CHRGE</name>
<dbReference type="Pfam" id="PF00903">
    <property type="entry name" value="Glyoxalase"/>
    <property type="match status" value="2"/>
</dbReference>
<accession>A0A3S4MPD0</accession>
<dbReference type="Gene3D" id="3.10.180.10">
    <property type="entry name" value="2,3-Dihydroxybiphenyl 1,2-Dioxygenase, domain 1"/>
    <property type="match status" value="2"/>
</dbReference>
<dbReference type="Proteomes" id="UP000279227">
    <property type="component" value="Chromosome"/>
</dbReference>
<dbReference type="InterPro" id="IPR052537">
    <property type="entry name" value="Extradiol_RC_dioxygenase"/>
</dbReference>